<dbReference type="Gene3D" id="3.40.640.10">
    <property type="entry name" value="Type I PLP-dependent aspartate aminotransferase-like (Major domain)"/>
    <property type="match status" value="1"/>
</dbReference>
<comment type="similarity">
    <text evidence="4">Belongs to the class-I pyridoxal-phosphate-dependent aminotransferase family.</text>
</comment>
<proteinExistence type="inferred from homology"/>
<dbReference type="PANTHER" id="PTHR42832:SF3">
    <property type="entry name" value="L-GLUTAMINE--4-(METHYLSULFANYL)-2-OXOBUTANOATE AMINOTRANSFERASE"/>
    <property type="match status" value="1"/>
</dbReference>
<evidence type="ECO:0000256" key="2">
    <source>
        <dbReference type="ARBA" id="ARBA00022576"/>
    </source>
</evidence>
<protein>
    <recommendedName>
        <fullName evidence="4">Aminotransferase</fullName>
        <ecNumber evidence="4">2.6.1.-</ecNumber>
    </recommendedName>
</protein>
<dbReference type="Proteomes" id="UP000316626">
    <property type="component" value="Unassembled WGS sequence"/>
</dbReference>
<organism evidence="6 7">
    <name type="scientific">Psychrobacillus vulpis</name>
    <dbReference type="NCBI Taxonomy" id="2325572"/>
    <lineage>
        <taxon>Bacteria</taxon>
        <taxon>Bacillati</taxon>
        <taxon>Bacillota</taxon>
        <taxon>Bacilli</taxon>
        <taxon>Bacillales</taxon>
        <taxon>Bacillaceae</taxon>
        <taxon>Psychrobacillus</taxon>
    </lineage>
</organism>
<dbReference type="Pfam" id="PF00155">
    <property type="entry name" value="Aminotran_1_2"/>
    <property type="match status" value="1"/>
</dbReference>
<comment type="caution">
    <text evidence="6">The sequence shown here is derived from an EMBL/GenBank/DDBJ whole genome shotgun (WGS) entry which is preliminary data.</text>
</comment>
<keyword evidence="3 4" id="KW-0808">Transferase</keyword>
<evidence type="ECO:0000313" key="7">
    <source>
        <dbReference type="Proteomes" id="UP000316626"/>
    </source>
</evidence>
<comment type="cofactor">
    <cofactor evidence="1 4">
        <name>pyridoxal 5'-phosphate</name>
        <dbReference type="ChEBI" id="CHEBI:597326"/>
    </cofactor>
</comment>
<dbReference type="InterPro" id="IPR015422">
    <property type="entry name" value="PyrdxlP-dep_Trfase_small"/>
</dbReference>
<dbReference type="InterPro" id="IPR050881">
    <property type="entry name" value="LL-DAP_aminotransferase"/>
</dbReference>
<sequence>MNIEPSRKMSIFEPAIFGDLKAAAAAKKVEGFELYDLSLGSPDLPPDEKIRKVLSEQSFSANSYGYTLNGTKRFYEAVTDYYKRRTNVILDPHTEVIQTMGSQEGLVHLPLAFCNEGDIVLTTNPGYVAYDAGIKLAGAVPYYMNLLEENNYLPDLDAIPEEVAYKAKLMILNLPGNPVPAMPDAAFFEKVVAFANTYNVIILHDAAYSEFYFTGDTPSSFLTTPGAKEVGMEINSLSKSFSLAGTRIAYIVGNAEMISIMKQLKSNLDFGIFEPIQEAGIAALNNAEEITDRLRKIFAERHKVLMQGLTDLGWTVTPSSGGMFVWAKYPYDMDDKEFAFEVINQTGVVMVPGTVFGSEGAGYVRVALVQDVETLKKAVEQLKSLKIETCATLVNN</sequence>
<name>A0A544TW29_9BACI</name>
<dbReference type="RefSeq" id="WP_142640783.1">
    <property type="nucleotide sequence ID" value="NZ_VDGI01000001.1"/>
</dbReference>
<feature type="domain" description="Aminotransferase class I/classII large" evidence="5">
    <location>
        <begin position="36"/>
        <end position="382"/>
    </location>
</feature>
<gene>
    <name evidence="6" type="ORF">FG384_01500</name>
</gene>
<dbReference type="PANTHER" id="PTHR42832">
    <property type="entry name" value="AMINO ACID AMINOTRANSFERASE"/>
    <property type="match status" value="1"/>
</dbReference>
<keyword evidence="7" id="KW-1185">Reference proteome</keyword>
<evidence type="ECO:0000256" key="1">
    <source>
        <dbReference type="ARBA" id="ARBA00001933"/>
    </source>
</evidence>
<evidence type="ECO:0000259" key="5">
    <source>
        <dbReference type="Pfam" id="PF00155"/>
    </source>
</evidence>
<evidence type="ECO:0000256" key="4">
    <source>
        <dbReference type="RuleBase" id="RU000481"/>
    </source>
</evidence>
<dbReference type="InterPro" id="IPR015424">
    <property type="entry name" value="PyrdxlP-dep_Trfase"/>
</dbReference>
<dbReference type="InterPro" id="IPR015421">
    <property type="entry name" value="PyrdxlP-dep_Trfase_major"/>
</dbReference>
<evidence type="ECO:0000256" key="3">
    <source>
        <dbReference type="ARBA" id="ARBA00022679"/>
    </source>
</evidence>
<accession>A0A544TW29</accession>
<dbReference type="CDD" id="cd00609">
    <property type="entry name" value="AAT_like"/>
    <property type="match status" value="1"/>
</dbReference>
<reference evidence="6 7" key="1">
    <citation type="submission" date="2019-06" db="EMBL/GenBank/DDBJ databases">
        <title>Psychrobacillus vulpis sp. nov., a new species isolated from feces of a red fox that inhabits in The Tablas de Daimiel Natural Park, Albacete, Spain.</title>
        <authorList>
            <person name="Rodriguez M."/>
            <person name="Reina J.C."/>
            <person name="Bejar V."/>
            <person name="Llamas I."/>
        </authorList>
    </citation>
    <scope>NUCLEOTIDE SEQUENCE [LARGE SCALE GENOMIC DNA]</scope>
    <source>
        <strain evidence="6 7">Z8</strain>
    </source>
</reference>
<evidence type="ECO:0000313" key="6">
    <source>
        <dbReference type="EMBL" id="TQR21658.1"/>
    </source>
</evidence>
<dbReference type="InterPro" id="IPR004838">
    <property type="entry name" value="NHTrfase_class1_PyrdxlP-BS"/>
</dbReference>
<dbReference type="PROSITE" id="PS00105">
    <property type="entry name" value="AA_TRANSFER_CLASS_1"/>
    <property type="match status" value="1"/>
</dbReference>
<dbReference type="AlphaFoldDB" id="A0A544TW29"/>
<dbReference type="EC" id="2.6.1.-" evidence="4"/>
<dbReference type="SUPFAM" id="SSF53383">
    <property type="entry name" value="PLP-dependent transferases"/>
    <property type="match status" value="1"/>
</dbReference>
<dbReference type="Gene3D" id="3.90.1150.10">
    <property type="entry name" value="Aspartate Aminotransferase, domain 1"/>
    <property type="match status" value="1"/>
</dbReference>
<dbReference type="GO" id="GO:0030170">
    <property type="term" value="F:pyridoxal phosphate binding"/>
    <property type="evidence" value="ECO:0007669"/>
    <property type="project" value="InterPro"/>
</dbReference>
<dbReference type="GO" id="GO:0008483">
    <property type="term" value="F:transaminase activity"/>
    <property type="evidence" value="ECO:0007669"/>
    <property type="project" value="UniProtKB-KW"/>
</dbReference>
<dbReference type="InterPro" id="IPR004839">
    <property type="entry name" value="Aminotransferase_I/II_large"/>
</dbReference>
<dbReference type="EMBL" id="VDGI01000001">
    <property type="protein sequence ID" value="TQR21658.1"/>
    <property type="molecule type" value="Genomic_DNA"/>
</dbReference>
<keyword evidence="2 4" id="KW-0032">Aminotransferase</keyword>
<dbReference type="OrthoDB" id="9802328at2"/>